<evidence type="ECO:0000256" key="3">
    <source>
        <dbReference type="PROSITE-ProRule" id="PRU00557"/>
    </source>
</evidence>
<feature type="domain" description="Vitellogenin" evidence="5">
    <location>
        <begin position="21"/>
        <end position="392"/>
    </location>
</feature>
<protein>
    <submittedName>
        <fullName evidence="6">Vitellogenin</fullName>
    </submittedName>
</protein>
<dbReference type="AlphaFoldDB" id="A0A9Q0RXN4"/>
<dbReference type="Proteomes" id="UP001151699">
    <property type="component" value="Chromosome C"/>
</dbReference>
<dbReference type="PANTHER" id="PTHR23345:SF15">
    <property type="entry name" value="VITELLOGENIN 1-RELATED"/>
    <property type="match status" value="1"/>
</dbReference>
<dbReference type="SUPFAM" id="SSF56968">
    <property type="entry name" value="Lipovitellin-phosvitin complex, beta-sheet shell regions"/>
    <property type="match status" value="1"/>
</dbReference>
<feature type="signal peptide" evidence="4">
    <location>
        <begin position="1"/>
        <end position="17"/>
    </location>
</feature>
<dbReference type="InterPro" id="IPR001747">
    <property type="entry name" value="Vitellogenin_N"/>
</dbReference>
<reference evidence="6" key="1">
    <citation type="submission" date="2022-07" db="EMBL/GenBank/DDBJ databases">
        <authorList>
            <person name="Trinca V."/>
            <person name="Uliana J.V.C."/>
            <person name="Torres T.T."/>
            <person name="Ward R.J."/>
            <person name="Monesi N."/>
        </authorList>
    </citation>
    <scope>NUCLEOTIDE SEQUENCE</scope>
    <source>
        <strain evidence="6">HSMRA1968</strain>
        <tissue evidence="6">Whole embryos</tissue>
    </source>
</reference>
<comment type="caution">
    <text evidence="3">Lacks conserved residue(s) required for the propagation of feature annotation.</text>
</comment>
<dbReference type="OrthoDB" id="160294at2759"/>
<name>A0A9Q0RXN4_9DIPT</name>
<evidence type="ECO:0000256" key="2">
    <source>
        <dbReference type="ARBA" id="ARBA00022761"/>
    </source>
</evidence>
<dbReference type="SMART" id="SM00638">
    <property type="entry name" value="LPD_N"/>
    <property type="match status" value="1"/>
</dbReference>
<accession>A0A9Q0RXN4</accession>
<keyword evidence="1 4" id="KW-0732">Signal</keyword>
<dbReference type="InterPro" id="IPR050733">
    <property type="entry name" value="Vitellogenin/Apolipophorin"/>
</dbReference>
<proteinExistence type="predicted"/>
<sequence length="392" mass="43850">MKSATLLTLILIGCVAGDGAWKENTVYTYRLSAKTYKHLSQSNTDLIGVISRAYLSIRPQSADLLIGQITQAEYGKVTHKIAEETNWDNEKLENYRLEKPFAIHMDNGVIRSLSVDNSTSNYEINQLKVIVSQLQVDTNAQNHIGFSDNQLPRKDRDNAFYKTMEPLVTGNCETVYDISPIPDYVIQSHPELAPLPELKGADQFIQIAKSRTYDNCHETSGYLLDIAGRKDSSAVKMGQNRFHLNEKRRIVISGTLENYTIQSSVTTNEVRDDNSTILSDYVNVTLQSVEPSSNYSQFTLENMKNMKNIGNLVYNYDSYPTTPPTTVTPESKQFVTSNVSGPTEHSTSCWTAFPTASTLCKSEFGPEFADIKTHSCGFLELGKQALCRLSCE</sequence>
<evidence type="ECO:0000313" key="6">
    <source>
        <dbReference type="EMBL" id="KAJ6636083.1"/>
    </source>
</evidence>
<evidence type="ECO:0000313" key="7">
    <source>
        <dbReference type="Proteomes" id="UP001151699"/>
    </source>
</evidence>
<dbReference type="GO" id="GO:0005319">
    <property type="term" value="F:lipid transporter activity"/>
    <property type="evidence" value="ECO:0007669"/>
    <property type="project" value="InterPro"/>
</dbReference>
<keyword evidence="2" id="KW-0758">Storage protein</keyword>
<evidence type="ECO:0000256" key="4">
    <source>
        <dbReference type="SAM" id="SignalP"/>
    </source>
</evidence>
<dbReference type="InterPro" id="IPR015816">
    <property type="entry name" value="Vitellinogen_b-sht_N"/>
</dbReference>
<gene>
    <name evidence="6" type="primary">Vg_0</name>
    <name evidence="6" type="ORF">Bhyg_14670</name>
</gene>
<dbReference type="Gene3D" id="2.30.230.10">
    <property type="entry name" value="Lipovitellin, beta-sheet shell regions, chain A"/>
    <property type="match status" value="1"/>
</dbReference>
<keyword evidence="7" id="KW-1185">Reference proteome</keyword>
<dbReference type="EMBL" id="WJQU01000004">
    <property type="protein sequence ID" value="KAJ6636083.1"/>
    <property type="molecule type" value="Genomic_DNA"/>
</dbReference>
<feature type="chain" id="PRO_5040181484" evidence="4">
    <location>
        <begin position="18"/>
        <end position="392"/>
    </location>
</feature>
<dbReference type="PANTHER" id="PTHR23345">
    <property type="entry name" value="VITELLOGENIN-RELATED"/>
    <property type="match status" value="1"/>
</dbReference>
<organism evidence="6 7">
    <name type="scientific">Pseudolycoriella hygida</name>
    <dbReference type="NCBI Taxonomy" id="35572"/>
    <lineage>
        <taxon>Eukaryota</taxon>
        <taxon>Metazoa</taxon>
        <taxon>Ecdysozoa</taxon>
        <taxon>Arthropoda</taxon>
        <taxon>Hexapoda</taxon>
        <taxon>Insecta</taxon>
        <taxon>Pterygota</taxon>
        <taxon>Neoptera</taxon>
        <taxon>Endopterygota</taxon>
        <taxon>Diptera</taxon>
        <taxon>Nematocera</taxon>
        <taxon>Sciaroidea</taxon>
        <taxon>Sciaridae</taxon>
        <taxon>Pseudolycoriella</taxon>
    </lineage>
</organism>
<comment type="caution">
    <text evidence="6">The sequence shown here is derived from an EMBL/GenBank/DDBJ whole genome shotgun (WGS) entry which is preliminary data.</text>
</comment>
<evidence type="ECO:0000259" key="5">
    <source>
        <dbReference type="PROSITE" id="PS51211"/>
    </source>
</evidence>
<dbReference type="Pfam" id="PF01347">
    <property type="entry name" value="Vitellogenin_N"/>
    <property type="match status" value="1"/>
</dbReference>
<dbReference type="InterPro" id="IPR015819">
    <property type="entry name" value="Lipid_transp_b-sht_shell"/>
</dbReference>
<evidence type="ECO:0000256" key="1">
    <source>
        <dbReference type="ARBA" id="ARBA00022729"/>
    </source>
</evidence>
<dbReference type="PROSITE" id="PS51211">
    <property type="entry name" value="VITELLOGENIN"/>
    <property type="match status" value="1"/>
</dbReference>